<dbReference type="PANTHER" id="PTHR42732">
    <property type="entry name" value="BETA-GALACTOSIDASE"/>
    <property type="match status" value="1"/>
</dbReference>
<sequence>MWEPILNETWYPEDFAKNVVDILHEEYPYPYCYAGCDVTAKGHEYFPIHFTHPLNGAGGAFNTSKIDPKISYFTREWGDNVDDWNSHNSPSRVNRAWGEIPMLVQAQGYAKTDYKYTCYDVLYRNTRQHMGGCLWHSFDHQRGYHPDPFYGGIMDAFRQPKLSYYMFCAQRPVEKNNRLIAENGPMVFIANAMTPFSPKDVTVYSNCDEVRLTYCKNGKQFIYKKEKTDEGMPSPIITFKDVWDVMYDKQLARKNKHEESYLLAEGIVDGEVVATHKVMPARRPSKIILWADNEGTETIADGSDLITVIAAIADENGNIKRLNNYHIKFEIEGPGELVASKETFTNPREVQWGTAPILVRAKAQTGNIKVKASVVPTEYTRRCLLSSLYQQQKLYTRLLSMRMN</sequence>
<protein>
    <recommendedName>
        <fullName evidence="4">Glycoside hydrolase family 2 domain-containing protein</fullName>
    </recommendedName>
</protein>
<gene>
    <name evidence="5" type="ORF">BACCOP_04088</name>
</gene>
<dbReference type="InterPro" id="IPR013783">
    <property type="entry name" value="Ig-like_fold"/>
</dbReference>
<reference evidence="5 6" key="1">
    <citation type="submission" date="2008-04" db="EMBL/GenBank/DDBJ databases">
        <title>Draft genome sequence of Bacteroides coprocola (DSM 17136).</title>
        <authorList>
            <person name="Sudarsanam P."/>
            <person name="Ley R."/>
            <person name="Guruge J."/>
            <person name="Turnbaugh P.J."/>
            <person name="Mahowald M."/>
            <person name="Liep D."/>
            <person name="Gordon J."/>
        </authorList>
    </citation>
    <scope>NUCLEOTIDE SEQUENCE [LARGE SCALE GENOMIC DNA]</scope>
    <source>
        <strain evidence="5 6">DSM 17136</strain>
    </source>
</reference>
<name>B3JQD0_9BACT</name>
<dbReference type="Pfam" id="PF18565">
    <property type="entry name" value="Glyco_hydro2_C5"/>
    <property type="match status" value="1"/>
</dbReference>
<dbReference type="Gene3D" id="2.60.40.10">
    <property type="entry name" value="Immunoglobulins"/>
    <property type="match status" value="2"/>
</dbReference>
<keyword evidence="2" id="KW-0378">Hydrolase</keyword>
<comment type="similarity">
    <text evidence="1">Belongs to the glycosyl hydrolase 2 family.</text>
</comment>
<dbReference type="EMBL" id="ABIY02000126">
    <property type="protein sequence ID" value="EDU98784.1"/>
    <property type="molecule type" value="Genomic_DNA"/>
</dbReference>
<organism evidence="5 6">
    <name type="scientific">Phocaeicola coprocola DSM 17136</name>
    <dbReference type="NCBI Taxonomy" id="470145"/>
    <lineage>
        <taxon>Bacteria</taxon>
        <taxon>Pseudomonadati</taxon>
        <taxon>Bacteroidota</taxon>
        <taxon>Bacteroidia</taxon>
        <taxon>Bacteroidales</taxon>
        <taxon>Bacteroidaceae</taxon>
        <taxon>Phocaeicola</taxon>
    </lineage>
</organism>
<evidence type="ECO:0000256" key="2">
    <source>
        <dbReference type="ARBA" id="ARBA00022801"/>
    </source>
</evidence>
<evidence type="ECO:0000259" key="4">
    <source>
        <dbReference type="Pfam" id="PF18565"/>
    </source>
</evidence>
<evidence type="ECO:0000313" key="6">
    <source>
        <dbReference type="Proteomes" id="UP000003146"/>
    </source>
</evidence>
<dbReference type="SUPFAM" id="SSF51445">
    <property type="entry name" value="(Trans)glycosidases"/>
    <property type="match status" value="1"/>
</dbReference>
<comment type="caution">
    <text evidence="5">The sequence shown here is derived from an EMBL/GenBank/DDBJ whole genome shotgun (WGS) entry which is preliminary data.</text>
</comment>
<dbReference type="InterPro" id="IPR017853">
    <property type="entry name" value="GH"/>
</dbReference>
<dbReference type="AlphaFoldDB" id="B3JQD0"/>
<accession>B3JQD0</accession>
<keyword evidence="3" id="KW-0326">Glycosidase</keyword>
<dbReference type="HOGENOM" id="CLU_046632_0_0_10"/>
<dbReference type="InterPro" id="IPR051913">
    <property type="entry name" value="GH2_Domain-Containing"/>
</dbReference>
<dbReference type="eggNOG" id="COG3250">
    <property type="taxonomic scope" value="Bacteria"/>
</dbReference>
<feature type="domain" description="Glycoside hydrolase family 2" evidence="4">
    <location>
        <begin position="296"/>
        <end position="373"/>
    </location>
</feature>
<evidence type="ECO:0000256" key="1">
    <source>
        <dbReference type="ARBA" id="ARBA00007401"/>
    </source>
</evidence>
<evidence type="ECO:0000256" key="3">
    <source>
        <dbReference type="ARBA" id="ARBA00023295"/>
    </source>
</evidence>
<dbReference type="InterPro" id="IPR040605">
    <property type="entry name" value="Glyco_hydro2_dom5"/>
</dbReference>
<dbReference type="PANTHER" id="PTHR42732:SF1">
    <property type="entry name" value="BETA-MANNOSIDASE"/>
    <property type="match status" value="1"/>
</dbReference>
<reference evidence="5 6" key="2">
    <citation type="submission" date="2008-04" db="EMBL/GenBank/DDBJ databases">
        <authorList>
            <person name="Fulton L."/>
            <person name="Clifton S."/>
            <person name="Fulton B."/>
            <person name="Xu J."/>
            <person name="Minx P."/>
            <person name="Pepin K.H."/>
            <person name="Johnson M."/>
            <person name="Thiruvilangam P."/>
            <person name="Bhonagiri V."/>
            <person name="Nash W.E."/>
            <person name="Mardis E.R."/>
            <person name="Wilson R.K."/>
        </authorList>
    </citation>
    <scope>NUCLEOTIDE SEQUENCE [LARGE SCALE GENOMIC DNA]</scope>
    <source>
        <strain evidence="5 6">DSM 17136</strain>
    </source>
</reference>
<dbReference type="Gene3D" id="3.20.20.80">
    <property type="entry name" value="Glycosidases"/>
    <property type="match status" value="1"/>
</dbReference>
<proteinExistence type="inferred from homology"/>
<dbReference type="Proteomes" id="UP000003146">
    <property type="component" value="Unassembled WGS sequence"/>
</dbReference>
<dbReference type="GO" id="GO:0016798">
    <property type="term" value="F:hydrolase activity, acting on glycosyl bonds"/>
    <property type="evidence" value="ECO:0007669"/>
    <property type="project" value="UniProtKB-KW"/>
</dbReference>
<dbReference type="STRING" id="470145.BACCOP_04088"/>
<evidence type="ECO:0000313" key="5">
    <source>
        <dbReference type="EMBL" id="EDU98784.1"/>
    </source>
</evidence>